<dbReference type="OrthoDB" id="8755313at2"/>
<sequence>MILSLRLLPLYLSLMVFASGEAPPLATGLFDEAQFARIRFLEGRWKGIGPDGKEFFEEYVLTGPTRFEANRHGDASFSERKDGSTVTLQDGVILSTWGRYTWKAVSLTDTKACFEPMNAPSSFCWERISPETVTVTQRWNGEDGKEQSYVLTLTRVSK</sequence>
<evidence type="ECO:0000313" key="2">
    <source>
        <dbReference type="EMBL" id="AOS44419.1"/>
    </source>
</evidence>
<reference evidence="2 3" key="1">
    <citation type="submission" date="2016-06" db="EMBL/GenBank/DDBJ databases">
        <title>Three novel species with peptidoglycan cell walls form the new genus Lacunisphaera gen. nov. in the family Opitutaceae of the verrucomicrobial subdivision 4.</title>
        <authorList>
            <person name="Rast P."/>
            <person name="Gloeckner I."/>
            <person name="Jogler M."/>
            <person name="Boedeker C."/>
            <person name="Jeske O."/>
            <person name="Wiegand S."/>
            <person name="Reinhardt R."/>
            <person name="Schumann P."/>
            <person name="Rohde M."/>
            <person name="Spring S."/>
            <person name="Gloeckner F.O."/>
            <person name="Jogler C."/>
        </authorList>
    </citation>
    <scope>NUCLEOTIDE SEQUENCE [LARGE SCALE GENOMIC DNA]</scope>
    <source>
        <strain evidence="2 3">IG16b</strain>
    </source>
</reference>
<evidence type="ECO:0000256" key="1">
    <source>
        <dbReference type="SAM" id="SignalP"/>
    </source>
</evidence>
<accession>A0A1D8AU56</accession>
<proteinExistence type="predicted"/>
<evidence type="ECO:0000313" key="3">
    <source>
        <dbReference type="Proteomes" id="UP000095228"/>
    </source>
</evidence>
<dbReference type="EMBL" id="CP016094">
    <property type="protein sequence ID" value="AOS44419.1"/>
    <property type="molecule type" value="Genomic_DNA"/>
</dbReference>
<gene>
    <name evidence="2" type="ORF">Verru16b_01481</name>
</gene>
<keyword evidence="1" id="KW-0732">Signal</keyword>
<feature type="signal peptide" evidence="1">
    <location>
        <begin position="1"/>
        <end position="18"/>
    </location>
</feature>
<dbReference type="AlphaFoldDB" id="A0A1D8AU56"/>
<dbReference type="Proteomes" id="UP000095228">
    <property type="component" value="Chromosome"/>
</dbReference>
<evidence type="ECO:0008006" key="4">
    <source>
        <dbReference type="Google" id="ProtNLM"/>
    </source>
</evidence>
<dbReference type="RefSeq" id="WP_069961669.1">
    <property type="nucleotide sequence ID" value="NZ_CP016094.1"/>
</dbReference>
<organism evidence="2 3">
    <name type="scientific">Lacunisphaera limnophila</name>
    <dbReference type="NCBI Taxonomy" id="1838286"/>
    <lineage>
        <taxon>Bacteria</taxon>
        <taxon>Pseudomonadati</taxon>
        <taxon>Verrucomicrobiota</taxon>
        <taxon>Opitutia</taxon>
        <taxon>Opitutales</taxon>
        <taxon>Opitutaceae</taxon>
        <taxon>Lacunisphaera</taxon>
    </lineage>
</organism>
<name>A0A1D8AU56_9BACT</name>
<feature type="chain" id="PRO_5009105172" description="DUF1579 domain-containing protein" evidence="1">
    <location>
        <begin position="19"/>
        <end position="158"/>
    </location>
</feature>
<dbReference type="KEGG" id="obg:Verru16b_01481"/>
<protein>
    <recommendedName>
        <fullName evidence="4">DUF1579 domain-containing protein</fullName>
    </recommendedName>
</protein>
<keyword evidence="3" id="KW-1185">Reference proteome</keyword>